<dbReference type="PANTHER" id="PTHR28204">
    <property type="entry name" value="MITOCHONDRIAL DISTRIBUTION AND MORPHOLOGY PROTEIN 12"/>
    <property type="match status" value="1"/>
</dbReference>
<evidence type="ECO:0000256" key="5">
    <source>
        <dbReference type="ARBA" id="ARBA00023055"/>
    </source>
</evidence>
<accession>F4Q3B9</accession>
<keyword evidence="6" id="KW-0446">Lipid-binding</keyword>
<dbReference type="GO" id="GO:0008289">
    <property type="term" value="F:lipid binding"/>
    <property type="evidence" value="ECO:0007669"/>
    <property type="project" value="UniProtKB-KW"/>
</dbReference>
<organism evidence="11 12">
    <name type="scientific">Cavenderia fasciculata</name>
    <name type="common">Slime mold</name>
    <name type="synonym">Dictyostelium fasciculatum</name>
    <dbReference type="NCBI Taxonomy" id="261658"/>
    <lineage>
        <taxon>Eukaryota</taxon>
        <taxon>Amoebozoa</taxon>
        <taxon>Evosea</taxon>
        <taxon>Eumycetozoa</taxon>
        <taxon>Dictyostelia</taxon>
        <taxon>Acytosteliales</taxon>
        <taxon>Cavenderiaceae</taxon>
        <taxon>Cavenderia</taxon>
    </lineage>
</organism>
<evidence type="ECO:0000256" key="3">
    <source>
        <dbReference type="ARBA" id="ARBA00022787"/>
    </source>
</evidence>
<dbReference type="GO" id="GO:0032865">
    <property type="term" value="C:ERMES complex"/>
    <property type="evidence" value="ECO:0007669"/>
    <property type="project" value="InterPro"/>
</dbReference>
<dbReference type="PANTHER" id="PTHR28204:SF1">
    <property type="entry name" value="MITOCHONDRIAL DISTRIBUTION AND MORPHOLOGY PROTEIN 12"/>
    <property type="match status" value="1"/>
</dbReference>
<evidence type="ECO:0000256" key="6">
    <source>
        <dbReference type="ARBA" id="ARBA00023121"/>
    </source>
</evidence>
<dbReference type="STRING" id="1054147.F4Q3B9"/>
<keyword evidence="9" id="KW-1133">Transmembrane helix</keyword>
<dbReference type="InterPro" id="IPR019411">
    <property type="entry name" value="MMM1_dom"/>
</dbReference>
<evidence type="ECO:0000256" key="4">
    <source>
        <dbReference type="ARBA" id="ARBA00022824"/>
    </source>
</evidence>
<evidence type="ECO:0000256" key="1">
    <source>
        <dbReference type="ARBA" id="ARBA00004370"/>
    </source>
</evidence>
<keyword evidence="9" id="KW-0812">Transmembrane</keyword>
<proteinExistence type="predicted"/>
<feature type="transmembrane region" description="Helical" evidence="9">
    <location>
        <begin position="50"/>
        <end position="71"/>
    </location>
</feature>
<sequence length="269" mass="31024">MTCDGNQREKIESKTPKKIFKNKTFKERDILVSTHLYHHRFSDNSPHETFQFTLSIRFISFLHIYLSIYLYNTQHRMSLKIYWERITNKHSIAAKDALNVLFSKIAKPDIIGRFEIVKLSLGSKAPEFQIISISDPDPNILVPMSNNSIEARVKFSYDGDAFFQLEVELLVNAPTPKFIVFPISVKVSSPHLNAIASVIYDEDNVCFCLIPEDGDPLKDLEVEAMVGDAEQHVLMDLDKLISFVKEELREIIQQYLVYPNRITVPIKMD</sequence>
<dbReference type="GO" id="GO:0007005">
    <property type="term" value="P:mitochondrion organization"/>
    <property type="evidence" value="ECO:0007669"/>
    <property type="project" value="InterPro"/>
</dbReference>
<dbReference type="Proteomes" id="UP000007797">
    <property type="component" value="Unassembled WGS sequence"/>
</dbReference>
<dbReference type="CDD" id="cd21672">
    <property type="entry name" value="SMP_Mdm12"/>
    <property type="match status" value="1"/>
</dbReference>
<dbReference type="PROSITE" id="PS51847">
    <property type="entry name" value="SMP"/>
    <property type="match status" value="1"/>
</dbReference>
<dbReference type="OMA" id="IYWERIT"/>
<dbReference type="EMBL" id="GL883021">
    <property type="protein sequence ID" value="EGG17629.1"/>
    <property type="molecule type" value="Genomic_DNA"/>
</dbReference>
<dbReference type="KEGG" id="dfa:DFA_08625"/>
<evidence type="ECO:0000313" key="12">
    <source>
        <dbReference type="Proteomes" id="UP000007797"/>
    </source>
</evidence>
<dbReference type="GO" id="GO:1990456">
    <property type="term" value="P:mitochondrion-endoplasmic reticulum membrane tethering"/>
    <property type="evidence" value="ECO:0007669"/>
    <property type="project" value="TreeGrafter"/>
</dbReference>
<evidence type="ECO:0000259" key="10">
    <source>
        <dbReference type="PROSITE" id="PS51847"/>
    </source>
</evidence>
<dbReference type="RefSeq" id="XP_004356113.1">
    <property type="nucleotide sequence ID" value="XM_004356060.1"/>
</dbReference>
<dbReference type="InterPro" id="IPR027532">
    <property type="entry name" value="Mdm12"/>
</dbReference>
<keyword evidence="3" id="KW-1000">Mitochondrion outer membrane</keyword>
<dbReference type="GO" id="GO:0015914">
    <property type="term" value="P:phospholipid transport"/>
    <property type="evidence" value="ECO:0007669"/>
    <property type="project" value="TreeGrafter"/>
</dbReference>
<name>F4Q3B9_CACFS</name>
<dbReference type="InterPro" id="IPR031468">
    <property type="entry name" value="SMP_LBD"/>
</dbReference>
<dbReference type="OrthoDB" id="14198at2759"/>
<evidence type="ECO:0000313" key="11">
    <source>
        <dbReference type="EMBL" id="EGG17629.1"/>
    </source>
</evidence>
<keyword evidence="4" id="KW-0256">Endoplasmic reticulum</keyword>
<keyword evidence="7" id="KW-0496">Mitochondrion</keyword>
<evidence type="ECO:0000256" key="9">
    <source>
        <dbReference type="SAM" id="Phobius"/>
    </source>
</evidence>
<keyword evidence="12" id="KW-1185">Reference proteome</keyword>
<keyword evidence="8 9" id="KW-0472">Membrane</keyword>
<dbReference type="GeneID" id="14869316"/>
<dbReference type="AlphaFoldDB" id="F4Q3B9"/>
<dbReference type="Pfam" id="PF10296">
    <property type="entry name" value="MMM1"/>
    <property type="match status" value="1"/>
</dbReference>
<evidence type="ECO:0000256" key="7">
    <source>
        <dbReference type="ARBA" id="ARBA00023128"/>
    </source>
</evidence>
<keyword evidence="2" id="KW-0813">Transport</keyword>
<keyword evidence="5" id="KW-0445">Lipid transport</keyword>
<protein>
    <recommendedName>
        <fullName evidence="10">SMP-LTD domain-containing protein</fullName>
    </recommendedName>
</protein>
<evidence type="ECO:0000256" key="2">
    <source>
        <dbReference type="ARBA" id="ARBA00022448"/>
    </source>
</evidence>
<gene>
    <name evidence="11" type="ORF">DFA_08625</name>
</gene>
<evidence type="ECO:0000256" key="8">
    <source>
        <dbReference type="ARBA" id="ARBA00023136"/>
    </source>
</evidence>
<reference evidence="12" key="1">
    <citation type="journal article" date="2011" name="Genome Res.">
        <title>Phylogeny-wide analysis of social amoeba genomes highlights ancient origins for complex intercellular communication.</title>
        <authorList>
            <person name="Heidel A.J."/>
            <person name="Lawal H.M."/>
            <person name="Felder M."/>
            <person name="Schilde C."/>
            <person name="Helps N.R."/>
            <person name="Tunggal B."/>
            <person name="Rivero F."/>
            <person name="John U."/>
            <person name="Schleicher M."/>
            <person name="Eichinger L."/>
            <person name="Platzer M."/>
            <person name="Noegel A.A."/>
            <person name="Schaap P."/>
            <person name="Gloeckner G."/>
        </authorList>
    </citation>
    <scope>NUCLEOTIDE SEQUENCE [LARGE SCALE GENOMIC DNA]</scope>
    <source>
        <strain evidence="12">SH3</strain>
    </source>
</reference>
<feature type="domain" description="SMP-LTD" evidence="10">
    <location>
        <begin position="77"/>
        <end position="267"/>
    </location>
</feature>
<comment type="subcellular location">
    <subcellularLocation>
        <location evidence="1">Membrane</location>
    </subcellularLocation>
</comment>